<evidence type="ECO:0000256" key="4">
    <source>
        <dbReference type="SAM" id="MobiDB-lite"/>
    </source>
</evidence>
<protein>
    <submittedName>
        <fullName evidence="5">Uncharacterized protein</fullName>
    </submittedName>
</protein>
<proteinExistence type="inferred from homology"/>
<evidence type="ECO:0000256" key="1">
    <source>
        <dbReference type="ARBA" id="ARBA00006974"/>
    </source>
</evidence>
<feature type="compositionally biased region" description="Basic and acidic residues" evidence="4">
    <location>
        <begin position="8"/>
        <end position="20"/>
    </location>
</feature>
<name>A0AAN7KM84_TRANT</name>
<dbReference type="Pfam" id="PF02519">
    <property type="entry name" value="Auxin_inducible"/>
    <property type="match status" value="1"/>
</dbReference>
<feature type="region of interest" description="Disordered" evidence="4">
    <location>
        <begin position="1"/>
        <end position="21"/>
    </location>
</feature>
<dbReference type="AlphaFoldDB" id="A0AAN7KM84"/>
<evidence type="ECO:0000256" key="2">
    <source>
        <dbReference type="ARBA" id="ARBA00022473"/>
    </source>
</evidence>
<comment type="similarity">
    <text evidence="1">Belongs to the ARG7 family.</text>
</comment>
<organism evidence="5 6">
    <name type="scientific">Trapa natans</name>
    <name type="common">Water chestnut</name>
    <dbReference type="NCBI Taxonomy" id="22666"/>
    <lineage>
        <taxon>Eukaryota</taxon>
        <taxon>Viridiplantae</taxon>
        <taxon>Streptophyta</taxon>
        <taxon>Embryophyta</taxon>
        <taxon>Tracheophyta</taxon>
        <taxon>Spermatophyta</taxon>
        <taxon>Magnoliopsida</taxon>
        <taxon>eudicotyledons</taxon>
        <taxon>Gunneridae</taxon>
        <taxon>Pentapetalae</taxon>
        <taxon>rosids</taxon>
        <taxon>malvids</taxon>
        <taxon>Myrtales</taxon>
        <taxon>Lythraceae</taxon>
        <taxon>Trapa</taxon>
    </lineage>
</organism>
<dbReference type="GO" id="GO:0009733">
    <property type="term" value="P:response to auxin"/>
    <property type="evidence" value="ECO:0007669"/>
    <property type="project" value="InterPro"/>
</dbReference>
<dbReference type="PANTHER" id="PTHR31374">
    <property type="entry name" value="AUXIN-INDUCED PROTEIN-LIKE-RELATED"/>
    <property type="match status" value="1"/>
</dbReference>
<accession>A0AAN7KM84</accession>
<evidence type="ECO:0000313" key="5">
    <source>
        <dbReference type="EMBL" id="KAK4765760.1"/>
    </source>
</evidence>
<dbReference type="PANTHER" id="PTHR31374:SF281">
    <property type="entry name" value="INDOLE-3-ACETIC ACID-INDUCED PROTEIN ARG7-LIKE"/>
    <property type="match status" value="1"/>
</dbReference>
<keyword evidence="2" id="KW-0217">Developmental protein</keyword>
<dbReference type="Proteomes" id="UP001346149">
    <property type="component" value="Unassembled WGS sequence"/>
</dbReference>
<dbReference type="InterPro" id="IPR003676">
    <property type="entry name" value="SAUR_fam"/>
</dbReference>
<gene>
    <name evidence="5" type="ORF">SAY86_026850</name>
</gene>
<sequence length="95" mass="10713">MSKQMIKRWMEGGGRGEDKRRAPRGHFAVYVGEGLRRFEVPLAYLEHGAFQRLLQSSADEFGYSRSRGVVLPCDEATFCSVTQYLASLTSRAHNS</sequence>
<comment type="caution">
    <text evidence="5">The sequence shown here is derived from an EMBL/GenBank/DDBJ whole genome shotgun (WGS) entry which is preliminary data.</text>
</comment>
<keyword evidence="6" id="KW-1185">Reference proteome</keyword>
<reference evidence="5 6" key="1">
    <citation type="journal article" date="2023" name="Hortic Res">
        <title>Pangenome of water caltrop reveals structural variations and asymmetric subgenome divergence after allopolyploidization.</title>
        <authorList>
            <person name="Zhang X."/>
            <person name="Chen Y."/>
            <person name="Wang L."/>
            <person name="Yuan Y."/>
            <person name="Fang M."/>
            <person name="Shi L."/>
            <person name="Lu R."/>
            <person name="Comes H.P."/>
            <person name="Ma Y."/>
            <person name="Chen Y."/>
            <person name="Huang G."/>
            <person name="Zhou Y."/>
            <person name="Zheng Z."/>
            <person name="Qiu Y."/>
        </authorList>
    </citation>
    <scope>NUCLEOTIDE SEQUENCE [LARGE SCALE GENOMIC DNA]</scope>
    <source>
        <strain evidence="5">F231</strain>
    </source>
</reference>
<keyword evidence="3" id="KW-0341">Growth regulation</keyword>
<evidence type="ECO:0000313" key="6">
    <source>
        <dbReference type="Proteomes" id="UP001346149"/>
    </source>
</evidence>
<evidence type="ECO:0000256" key="3">
    <source>
        <dbReference type="ARBA" id="ARBA00022604"/>
    </source>
</evidence>
<dbReference type="EMBL" id="JAXQNO010000023">
    <property type="protein sequence ID" value="KAK4765760.1"/>
    <property type="molecule type" value="Genomic_DNA"/>
</dbReference>